<proteinExistence type="predicted"/>
<reference evidence="3" key="1">
    <citation type="journal article" date="2016" name="Proc. Natl. Acad. Sci. U.S.A.">
        <title>Chromosome-level assembly of Arabidopsis thaliana Ler reveals the extent of translocation and inversion polymorphisms.</title>
        <authorList>
            <person name="Zapata L."/>
            <person name="Ding J."/>
            <person name="Willing E.M."/>
            <person name="Hartwig B."/>
            <person name="Bezdan D."/>
            <person name="Jiao W.B."/>
            <person name="Patel V."/>
            <person name="Velikkakam James G."/>
            <person name="Koornneef M."/>
            <person name="Ossowski S."/>
            <person name="Schneeberger K."/>
        </authorList>
    </citation>
    <scope>NUCLEOTIDE SEQUENCE [LARGE SCALE GENOMIC DNA]</scope>
    <source>
        <strain evidence="3">cv. Landsberg erecta</strain>
    </source>
</reference>
<gene>
    <name evidence="2" type="ordered locus">AXX17_At3g31900</name>
</gene>
<name>A0A178V6T5_ARATH</name>
<evidence type="ECO:0000259" key="1">
    <source>
        <dbReference type="Pfam" id="PF05008"/>
    </source>
</evidence>
<sequence length="45" mass="5121">MSQGFERYERQYCEISANLSKKCTSAIALDGGIFNFLECLKIQIT</sequence>
<dbReference type="Proteomes" id="UP000078284">
    <property type="component" value="Chromosome 3"/>
</dbReference>
<dbReference type="Pfam" id="PF05008">
    <property type="entry name" value="V-SNARE"/>
    <property type="match status" value="1"/>
</dbReference>
<feature type="domain" description="Vesicle transport v-SNARE N-terminal" evidence="1">
    <location>
        <begin position="1"/>
        <end position="31"/>
    </location>
</feature>
<accession>A0A178V6T5</accession>
<dbReference type="AlphaFoldDB" id="A0A178V6T5"/>
<evidence type="ECO:0000313" key="2">
    <source>
        <dbReference type="EMBL" id="OAP01441.1"/>
    </source>
</evidence>
<comment type="caution">
    <text evidence="2">The sequence shown here is derived from an EMBL/GenBank/DDBJ whole genome shotgun (WGS) entry which is preliminary data.</text>
</comment>
<evidence type="ECO:0000313" key="3">
    <source>
        <dbReference type="Proteomes" id="UP000078284"/>
    </source>
</evidence>
<dbReference type="InterPro" id="IPR007705">
    <property type="entry name" value="Vesicle_trsprt_v-SNARE_N"/>
</dbReference>
<organism evidence="2 3">
    <name type="scientific">Arabidopsis thaliana</name>
    <name type="common">Mouse-ear cress</name>
    <dbReference type="NCBI Taxonomy" id="3702"/>
    <lineage>
        <taxon>Eukaryota</taxon>
        <taxon>Viridiplantae</taxon>
        <taxon>Streptophyta</taxon>
        <taxon>Embryophyta</taxon>
        <taxon>Tracheophyta</taxon>
        <taxon>Spermatophyta</taxon>
        <taxon>Magnoliopsida</taxon>
        <taxon>eudicotyledons</taxon>
        <taxon>Gunneridae</taxon>
        <taxon>Pentapetalae</taxon>
        <taxon>rosids</taxon>
        <taxon>malvids</taxon>
        <taxon>Brassicales</taxon>
        <taxon>Brassicaceae</taxon>
        <taxon>Camelineae</taxon>
        <taxon>Arabidopsis</taxon>
    </lineage>
</organism>
<dbReference type="GO" id="GO:0006886">
    <property type="term" value="P:intracellular protein transport"/>
    <property type="evidence" value="ECO:0007669"/>
    <property type="project" value="InterPro"/>
</dbReference>
<dbReference type="EMBL" id="LUHQ01000003">
    <property type="protein sequence ID" value="OAP01441.1"/>
    <property type="molecule type" value="Genomic_DNA"/>
</dbReference>
<protein>
    <submittedName>
        <fullName evidence="2">VTI13</fullName>
    </submittedName>
</protein>
<dbReference type="GO" id="GO:0016020">
    <property type="term" value="C:membrane"/>
    <property type="evidence" value="ECO:0007669"/>
    <property type="project" value="InterPro"/>
</dbReference>